<reference evidence="1 2" key="1">
    <citation type="submission" date="2019-02" db="EMBL/GenBank/DDBJ databases">
        <title>Deep-cultivation of Planctomycetes and their phenomic and genomic characterization uncovers novel biology.</title>
        <authorList>
            <person name="Wiegand S."/>
            <person name="Jogler M."/>
            <person name="Boedeker C."/>
            <person name="Pinto D."/>
            <person name="Vollmers J."/>
            <person name="Rivas-Marin E."/>
            <person name="Kohn T."/>
            <person name="Peeters S.H."/>
            <person name="Heuer A."/>
            <person name="Rast P."/>
            <person name="Oberbeckmann S."/>
            <person name="Bunk B."/>
            <person name="Jeske O."/>
            <person name="Meyerdierks A."/>
            <person name="Storesund J.E."/>
            <person name="Kallscheuer N."/>
            <person name="Luecker S."/>
            <person name="Lage O.M."/>
            <person name="Pohl T."/>
            <person name="Merkel B.J."/>
            <person name="Hornburger P."/>
            <person name="Mueller R.-W."/>
            <person name="Bruemmer F."/>
            <person name="Labrenz M."/>
            <person name="Spormann A.M."/>
            <person name="Op den Camp H."/>
            <person name="Overmann J."/>
            <person name="Amann R."/>
            <person name="Jetten M.S.M."/>
            <person name="Mascher T."/>
            <person name="Medema M.H."/>
            <person name="Devos D.P."/>
            <person name="Kaster A.-K."/>
            <person name="Ovreas L."/>
            <person name="Rohde M."/>
            <person name="Galperin M.Y."/>
            <person name="Jogler C."/>
        </authorList>
    </citation>
    <scope>NUCLEOTIDE SEQUENCE [LARGE SCALE GENOMIC DNA]</scope>
    <source>
        <strain evidence="1 2">Pla133</strain>
    </source>
</reference>
<proteinExistence type="predicted"/>
<sequence>MNTRLPSPSILITAALTALVGSCASGGRHVLETNVDGGLKVQVEGLAWDNRIELYAVVVEQAEGAAQPGITDVECRLFEDLDGNLRFDDSDRSLVVFSADGATDVIWHLGPLLADLTDGTPCLSTTATGENGSQLTQVLPVGDV</sequence>
<dbReference type="RefSeq" id="WP_145070519.1">
    <property type="nucleotide sequence ID" value="NZ_CP036287.1"/>
</dbReference>
<keyword evidence="2" id="KW-1185">Reference proteome</keyword>
<dbReference type="Proteomes" id="UP000316921">
    <property type="component" value="Chromosome"/>
</dbReference>
<dbReference type="EMBL" id="CP036287">
    <property type="protein sequence ID" value="QDU70048.1"/>
    <property type="molecule type" value="Genomic_DNA"/>
</dbReference>
<name>A0A518BSV8_9BACT</name>
<accession>A0A518BSV8</accession>
<evidence type="ECO:0000313" key="1">
    <source>
        <dbReference type="EMBL" id="QDU70048.1"/>
    </source>
</evidence>
<dbReference type="PROSITE" id="PS51257">
    <property type="entry name" value="PROKAR_LIPOPROTEIN"/>
    <property type="match status" value="1"/>
</dbReference>
<evidence type="ECO:0000313" key="2">
    <source>
        <dbReference type="Proteomes" id="UP000316921"/>
    </source>
</evidence>
<dbReference type="AlphaFoldDB" id="A0A518BSV8"/>
<gene>
    <name evidence="1" type="ORF">Pla133_51710</name>
</gene>
<protein>
    <submittedName>
        <fullName evidence="1">Uncharacterized protein</fullName>
    </submittedName>
</protein>
<dbReference type="KEGG" id="pbap:Pla133_51710"/>
<organism evidence="1 2">
    <name type="scientific">Engelhardtia mirabilis</name>
    <dbReference type="NCBI Taxonomy" id="2528011"/>
    <lineage>
        <taxon>Bacteria</taxon>
        <taxon>Pseudomonadati</taxon>
        <taxon>Planctomycetota</taxon>
        <taxon>Planctomycetia</taxon>
        <taxon>Planctomycetia incertae sedis</taxon>
        <taxon>Engelhardtia</taxon>
    </lineage>
</organism>